<dbReference type="RefSeq" id="WP_193582891.1">
    <property type="nucleotide sequence ID" value="NZ_JAJAWN010000002.1"/>
</dbReference>
<dbReference type="InterPro" id="IPR010064">
    <property type="entry name" value="HK97-gp10_tail"/>
</dbReference>
<accession>A0ABD4STZ0</accession>
<gene>
    <name evidence="1" type="ORF">LH440_15425</name>
</gene>
<protein>
    <submittedName>
        <fullName evidence="1">HK97 gp10 family phage protein</fullName>
    </submittedName>
</protein>
<evidence type="ECO:0000313" key="2">
    <source>
        <dbReference type="Proteomes" id="UP001200247"/>
    </source>
</evidence>
<dbReference type="AlphaFoldDB" id="A0ABD4STZ0"/>
<dbReference type="Proteomes" id="UP001200247">
    <property type="component" value="Unassembled WGS sequence"/>
</dbReference>
<name>A0ABD4STZ0_9NEIS</name>
<dbReference type="EMBL" id="JAJAXM010000045">
    <property type="protein sequence ID" value="MCG9027261.1"/>
    <property type="molecule type" value="Genomic_DNA"/>
</dbReference>
<proteinExistence type="predicted"/>
<reference evidence="1 2" key="1">
    <citation type="submission" date="2021-10" db="EMBL/GenBank/DDBJ databases">
        <title>Whole-genome sequencing analysis of Laribacter hongkongensis: virulence gene profiles, carbohydrate-active enzyme prediction, and antimicrobial resistance characterization.</title>
        <authorList>
            <person name="Yuan P."/>
            <person name="Zhan Y."/>
            <person name="Chen D."/>
        </authorList>
    </citation>
    <scope>NUCLEOTIDE SEQUENCE [LARGE SCALE GENOMIC DNA]</scope>
    <source>
        <strain evidence="1 2">W67</strain>
    </source>
</reference>
<organism evidence="1 2">
    <name type="scientific">Laribacter hongkongensis</name>
    <dbReference type="NCBI Taxonomy" id="168471"/>
    <lineage>
        <taxon>Bacteria</taxon>
        <taxon>Pseudomonadati</taxon>
        <taxon>Pseudomonadota</taxon>
        <taxon>Betaproteobacteria</taxon>
        <taxon>Neisseriales</taxon>
        <taxon>Aquaspirillaceae</taxon>
        <taxon>Laribacter</taxon>
    </lineage>
</organism>
<dbReference type="NCBIfam" id="TIGR01725">
    <property type="entry name" value="phge_HK97_gp10"/>
    <property type="match status" value="1"/>
</dbReference>
<comment type="caution">
    <text evidence="1">The sequence shown here is derived from an EMBL/GenBank/DDBJ whole genome shotgun (WGS) entry which is preliminary data.</text>
</comment>
<evidence type="ECO:0000313" key="1">
    <source>
        <dbReference type="EMBL" id="MCG9027261.1"/>
    </source>
</evidence>
<sequence length="180" mass="21002">MSMHIRLNSDELKEKLEQFGQDLKDKALRPAAHQASLVLYEEMRQRVPFDQGRLKESIYRWHDPKQSVGGKQVYLVGPRKHKATHWHLIEYGWTQYFKVRQLPDGRWVTLVRPEMRGKKPPNSKAPLEVKKAYYQPLDTPRKHPAMSYIRAAYDAKVDAALARGKERLGEMVREIINGNA</sequence>
<dbReference type="Pfam" id="PF04883">
    <property type="entry name" value="HK97-gp10_like"/>
    <property type="match status" value="1"/>
</dbReference>